<dbReference type="InterPro" id="IPR002123">
    <property type="entry name" value="Plipid/glycerol_acylTrfase"/>
</dbReference>
<dbReference type="InterPro" id="IPR022284">
    <property type="entry name" value="GPAT/DHAPAT"/>
</dbReference>
<keyword evidence="4" id="KW-0472">Membrane</keyword>
<organism evidence="8 9">
    <name type="scientific">Pseudonocardia sediminis</name>
    <dbReference type="NCBI Taxonomy" id="1397368"/>
    <lineage>
        <taxon>Bacteria</taxon>
        <taxon>Bacillati</taxon>
        <taxon>Actinomycetota</taxon>
        <taxon>Actinomycetes</taxon>
        <taxon>Pseudonocardiales</taxon>
        <taxon>Pseudonocardiaceae</taxon>
        <taxon>Pseudonocardia</taxon>
    </lineage>
</organism>
<comment type="similarity">
    <text evidence="2">Belongs to the GPAT/DAPAT family.</text>
</comment>
<dbReference type="EMBL" id="SHKL01000001">
    <property type="protein sequence ID" value="RZT87234.1"/>
    <property type="molecule type" value="Genomic_DNA"/>
</dbReference>
<protein>
    <submittedName>
        <fullName evidence="8">Glycerol-3-phosphate acyltransferase</fullName>
    </submittedName>
</protein>
<dbReference type="InterPro" id="IPR041728">
    <property type="entry name" value="GPAT/DHAPAT_LPLAT"/>
</dbReference>
<dbReference type="NCBIfam" id="NF002886">
    <property type="entry name" value="PRK03355.1"/>
    <property type="match status" value="1"/>
</dbReference>
<sequence>MTADGKDAAQAVVLTQARSATERSLLEKWAAEEYPGAPVVGYGDAPAAPPGLETRLDSDDTLVVPVRIAWIPPERDSGAVNRVTELASTLAMRRAPWRLHGQMARRVPESARVVAGEPATVGDLVSRFAAQEGGRPSDGGGRSGAFARFVVRQATLACDRGERRLLGDRYKVPRRMVEQITASARFRALAERLSGEVGKPSAEVAHDLESCLHEMAAVQSPPAIDTFRTLMGPLHTKAWDVKVDEAGLERLRELNKEHALVFLPSHRSYSDPLLFAEVLHDRDFPRNHVLGGNNLSFWPMGALGRRAGIVFIRRTFGGDTIYKAAIQEYLGHLMSKRFNLEWYIEGGRSRTGKLRRPRYGLLRYLAAALEDRPELDAILVPVSIVYDQLHEVGAMAAEQRGGSKKAEGLGWLAGYFRDQRRHIGTAQVRFAEPFSLRESLAESEQGSAQLEKVAFRVCAGINRVSPATATSLVTFALLTARDRALTLQQLRDVVAPLADYLETRGVPVPVAELRTRHGLRMTLDSLAEAHVVTIYEGGTEPVFSIRSGRHHVAAFYRNGALHHLLNRALTEVALLRAGDAGDGADLLELGWRELTRLRDLLKFEFFFSDKREFAAEVRNELTILDSQWRLSRARPTDARAALRQASLLVAPGVLRSFLDAQLVVAEQLVALDAAPPADRDEFLEVCLGVGRQMLLQHRLDRADSVSRELYATALRLADNRDLVEPSGGDGALPVEERRRAWRDELAALIDDLTRIGRLERARLEVVLGGRAEDRGSSIGGERQAPGSDGERGTTPAGSTGVAS</sequence>
<evidence type="ECO:0000256" key="2">
    <source>
        <dbReference type="ARBA" id="ARBA00007937"/>
    </source>
</evidence>
<proteinExistence type="inferred from homology"/>
<dbReference type="Pfam" id="PF19277">
    <property type="entry name" value="GPAT_C"/>
    <property type="match status" value="1"/>
</dbReference>
<dbReference type="CDD" id="cd07993">
    <property type="entry name" value="LPLAT_DHAPAT-like"/>
    <property type="match status" value="1"/>
</dbReference>
<evidence type="ECO:0000259" key="7">
    <source>
        <dbReference type="SMART" id="SM00563"/>
    </source>
</evidence>
<keyword evidence="5 8" id="KW-0012">Acyltransferase</keyword>
<dbReference type="GO" id="GO:0005886">
    <property type="term" value="C:plasma membrane"/>
    <property type="evidence" value="ECO:0007669"/>
    <property type="project" value="TreeGrafter"/>
</dbReference>
<dbReference type="Pfam" id="PF01553">
    <property type="entry name" value="Acyltransferase"/>
    <property type="match status" value="1"/>
</dbReference>
<evidence type="ECO:0000256" key="6">
    <source>
        <dbReference type="SAM" id="MobiDB-lite"/>
    </source>
</evidence>
<name>A0A4Q7V1A4_PSEST</name>
<evidence type="ECO:0000313" key="8">
    <source>
        <dbReference type="EMBL" id="RZT87234.1"/>
    </source>
</evidence>
<gene>
    <name evidence="8" type="ORF">EV383_4144</name>
</gene>
<evidence type="ECO:0000256" key="3">
    <source>
        <dbReference type="ARBA" id="ARBA00022679"/>
    </source>
</evidence>
<comment type="subcellular location">
    <subcellularLocation>
        <location evidence="1">Endomembrane system</location>
        <topology evidence="1">Peripheral membrane protein</topology>
    </subcellularLocation>
</comment>
<evidence type="ECO:0000256" key="1">
    <source>
        <dbReference type="ARBA" id="ARBA00004184"/>
    </source>
</evidence>
<keyword evidence="9" id="KW-1185">Reference proteome</keyword>
<reference evidence="8 9" key="1">
    <citation type="submission" date="2019-02" db="EMBL/GenBank/DDBJ databases">
        <title>Sequencing the genomes of 1000 actinobacteria strains.</title>
        <authorList>
            <person name="Klenk H.-P."/>
        </authorList>
    </citation>
    <scope>NUCLEOTIDE SEQUENCE [LARGE SCALE GENOMIC DNA]</scope>
    <source>
        <strain evidence="8 9">DSM 45779</strain>
    </source>
</reference>
<dbReference type="Proteomes" id="UP000291591">
    <property type="component" value="Unassembled WGS sequence"/>
</dbReference>
<dbReference type="SMART" id="SM00563">
    <property type="entry name" value="PlsC"/>
    <property type="match status" value="1"/>
</dbReference>
<dbReference type="GO" id="GO:0006629">
    <property type="term" value="P:lipid metabolic process"/>
    <property type="evidence" value="ECO:0007669"/>
    <property type="project" value="InterPro"/>
</dbReference>
<dbReference type="GO" id="GO:0008374">
    <property type="term" value="F:O-acyltransferase activity"/>
    <property type="evidence" value="ECO:0007669"/>
    <property type="project" value="InterPro"/>
</dbReference>
<comment type="caution">
    <text evidence="8">The sequence shown here is derived from an EMBL/GenBank/DDBJ whole genome shotgun (WGS) entry which is preliminary data.</text>
</comment>
<keyword evidence="3 8" id="KW-0808">Transferase</keyword>
<dbReference type="PANTHER" id="PTHR12563:SF17">
    <property type="entry name" value="DIHYDROXYACETONE PHOSPHATE ACYLTRANSFERASE"/>
    <property type="match status" value="1"/>
</dbReference>
<dbReference type="SUPFAM" id="SSF69593">
    <property type="entry name" value="Glycerol-3-phosphate (1)-acyltransferase"/>
    <property type="match status" value="1"/>
</dbReference>
<dbReference type="GO" id="GO:0012505">
    <property type="term" value="C:endomembrane system"/>
    <property type="evidence" value="ECO:0007669"/>
    <property type="project" value="UniProtKB-SubCell"/>
</dbReference>
<feature type="domain" description="Phospholipid/glycerol acyltransferase" evidence="7">
    <location>
        <begin position="260"/>
        <end position="387"/>
    </location>
</feature>
<evidence type="ECO:0000313" key="9">
    <source>
        <dbReference type="Proteomes" id="UP000291591"/>
    </source>
</evidence>
<dbReference type="AlphaFoldDB" id="A0A4Q7V1A4"/>
<dbReference type="InterPro" id="IPR045520">
    <property type="entry name" value="GPAT/DHAPAT_C"/>
</dbReference>
<dbReference type="RefSeq" id="WP_165438419.1">
    <property type="nucleotide sequence ID" value="NZ_SHKL01000001.1"/>
</dbReference>
<dbReference type="PANTHER" id="PTHR12563">
    <property type="entry name" value="GLYCEROL-3-PHOSPHATE ACYLTRANSFERASE"/>
    <property type="match status" value="1"/>
</dbReference>
<evidence type="ECO:0000256" key="5">
    <source>
        <dbReference type="ARBA" id="ARBA00023315"/>
    </source>
</evidence>
<evidence type="ECO:0000256" key="4">
    <source>
        <dbReference type="ARBA" id="ARBA00023136"/>
    </source>
</evidence>
<feature type="region of interest" description="Disordered" evidence="6">
    <location>
        <begin position="772"/>
        <end position="803"/>
    </location>
</feature>
<accession>A0A4Q7V1A4</accession>